<dbReference type="Gene3D" id="1.10.10.10">
    <property type="entry name" value="Winged helix-like DNA-binding domain superfamily/Winged helix DNA-binding domain"/>
    <property type="match status" value="2"/>
</dbReference>
<dbReference type="PANTHER" id="PTHR34298:SF2">
    <property type="entry name" value="SEGREGATION AND CONDENSATION PROTEIN B"/>
    <property type="match status" value="1"/>
</dbReference>
<proteinExistence type="predicted"/>
<dbReference type="PANTHER" id="PTHR34298">
    <property type="entry name" value="SEGREGATION AND CONDENSATION PROTEIN B"/>
    <property type="match status" value="1"/>
</dbReference>
<reference evidence="5 6" key="1">
    <citation type="journal article" date="2014" name="J Genomics">
        <title>Draft Genome Sequence of the Extremely Halophilic Phototrophic Purple Sulfur Bacterium Halorhodospira halochloris.</title>
        <authorList>
            <person name="Singh K.S."/>
            <person name="Kirksey J."/>
            <person name="Hoff W.D."/>
            <person name="Deole R."/>
        </authorList>
    </citation>
    <scope>NUCLEOTIDE SEQUENCE [LARGE SCALE GENOMIC DNA]</scope>
    <source>
        <strain evidence="5 6">A</strain>
    </source>
</reference>
<evidence type="ECO:0000256" key="3">
    <source>
        <dbReference type="ARBA" id="ARBA00022829"/>
    </source>
</evidence>
<dbReference type="Pfam" id="PF04079">
    <property type="entry name" value="SMC_ScpB"/>
    <property type="match status" value="1"/>
</dbReference>
<organism evidence="5 6">
    <name type="scientific">Ectothiorhodospira haloalkaliphila</name>
    <dbReference type="NCBI Taxonomy" id="421628"/>
    <lineage>
        <taxon>Bacteria</taxon>
        <taxon>Pseudomonadati</taxon>
        <taxon>Pseudomonadota</taxon>
        <taxon>Gammaproteobacteria</taxon>
        <taxon>Chromatiales</taxon>
        <taxon>Ectothiorhodospiraceae</taxon>
        <taxon>Ectothiorhodospira</taxon>
    </lineage>
</organism>
<dbReference type="SUPFAM" id="SSF46785">
    <property type="entry name" value="Winged helix' DNA-binding domain"/>
    <property type="match status" value="2"/>
</dbReference>
<evidence type="ECO:0000256" key="1">
    <source>
        <dbReference type="ARBA" id="ARBA00022490"/>
    </source>
</evidence>
<dbReference type="AlphaFoldDB" id="W8KI77"/>
<evidence type="ECO:0000256" key="4">
    <source>
        <dbReference type="ARBA" id="ARBA00023306"/>
    </source>
</evidence>
<evidence type="ECO:0000256" key="2">
    <source>
        <dbReference type="ARBA" id="ARBA00022618"/>
    </source>
</evidence>
<dbReference type="GO" id="GO:0051304">
    <property type="term" value="P:chromosome separation"/>
    <property type="evidence" value="ECO:0007669"/>
    <property type="project" value="InterPro"/>
</dbReference>
<dbReference type="GO" id="GO:0051301">
    <property type="term" value="P:cell division"/>
    <property type="evidence" value="ECO:0007669"/>
    <property type="project" value="UniProtKB-KW"/>
</dbReference>
<keyword evidence="1" id="KW-0963">Cytoplasm</keyword>
<dbReference type="PIRSF" id="PIRSF019345">
    <property type="entry name" value="ScpB"/>
    <property type="match status" value="1"/>
</dbReference>
<protein>
    <submittedName>
        <fullName evidence="5">Segregation and condensation protein B</fullName>
    </submittedName>
</protein>
<dbReference type="InterPro" id="IPR036388">
    <property type="entry name" value="WH-like_DNA-bd_sf"/>
</dbReference>
<dbReference type="PATRIC" id="fig|1354791.3.peg.2542"/>
<keyword evidence="3" id="KW-0159">Chromosome partition</keyword>
<dbReference type="Proteomes" id="UP000019442">
    <property type="component" value="Chromosome"/>
</dbReference>
<sequence length="182" mass="21009">MTPERLQRILEGALMAAQRPLSVEELERLFEGDASRPERASIREALREIAESCQDRGYHLKEVGSGYRFQVDEELAPWVSRLWEEKPPRYSRALLETLALIAYRQPITRAEIEEVRGVAVSSHIIRTLTEREWIRVVGHKELPGRPALFGTTRGFLDYFNLKSLDELPTLAELRDLDQPARE</sequence>
<dbReference type="NCBIfam" id="TIGR00281">
    <property type="entry name" value="SMC-Scp complex subunit ScpB"/>
    <property type="match status" value="1"/>
</dbReference>
<dbReference type="OrthoDB" id="9806226at2"/>
<dbReference type="EMBL" id="CP007268">
    <property type="protein sequence ID" value="AHK79504.1"/>
    <property type="molecule type" value="Genomic_DNA"/>
</dbReference>
<dbReference type="HOGENOM" id="CLU_045647_5_2_6"/>
<name>W8KI77_9GAMM</name>
<evidence type="ECO:0000313" key="6">
    <source>
        <dbReference type="Proteomes" id="UP000019442"/>
    </source>
</evidence>
<keyword evidence="2" id="KW-0132">Cell division</keyword>
<reference evidence="6" key="2">
    <citation type="submission" date="2014-02" db="EMBL/GenBank/DDBJ databases">
        <title>Draft Genome Sequence of extremely halophilic bacteria Halorhodospira halochloris.</title>
        <authorList>
            <person name="Singh K.S."/>
        </authorList>
    </citation>
    <scope>NUCLEOTIDE SEQUENCE [LARGE SCALE GENOMIC DNA]</scope>
    <source>
        <strain evidence="6">A</strain>
    </source>
</reference>
<gene>
    <name evidence="5" type="ORF">M911_10460</name>
</gene>
<dbReference type="InterPro" id="IPR005234">
    <property type="entry name" value="ScpB_csome_segregation"/>
</dbReference>
<keyword evidence="6" id="KW-1185">Reference proteome</keyword>
<dbReference type="InterPro" id="IPR036390">
    <property type="entry name" value="WH_DNA-bd_sf"/>
</dbReference>
<dbReference type="KEGG" id="hhc:M911_10460"/>
<accession>W8KI77</accession>
<keyword evidence="4" id="KW-0131">Cell cycle</keyword>
<evidence type="ECO:0000313" key="5">
    <source>
        <dbReference type="EMBL" id="AHK79504.1"/>
    </source>
</evidence>
<dbReference type="RefSeq" id="WP_025281972.1">
    <property type="nucleotide sequence ID" value="NZ_CP007268.1"/>
</dbReference>